<evidence type="ECO:0000256" key="7">
    <source>
        <dbReference type="PIRSR" id="PIRSR001123-1"/>
    </source>
</evidence>
<accession>A0A9D1LM09</accession>
<feature type="binding site" evidence="8">
    <location>
        <position position="63"/>
    </location>
    <ligand>
        <name>Zn(2+)</name>
        <dbReference type="ChEBI" id="CHEBI:29105"/>
        <label>1</label>
    </ligand>
</feature>
<keyword evidence="2" id="KW-0031">Aminopeptidase</keyword>
<name>A0A9D1LM09_9CLOT</name>
<evidence type="ECO:0000256" key="3">
    <source>
        <dbReference type="ARBA" id="ARBA00022670"/>
    </source>
</evidence>
<dbReference type="EMBL" id="DVMR01000064">
    <property type="protein sequence ID" value="HIU44338.1"/>
    <property type="molecule type" value="Genomic_DNA"/>
</dbReference>
<feature type="binding site" evidence="8">
    <location>
        <position position="173"/>
    </location>
    <ligand>
        <name>Zn(2+)</name>
        <dbReference type="ChEBI" id="CHEBI:29105"/>
        <label>1</label>
    </ligand>
</feature>
<organism evidence="9 10">
    <name type="scientific">Candidatus Ventrousia excrementavium</name>
    <dbReference type="NCBI Taxonomy" id="2840961"/>
    <lineage>
        <taxon>Bacteria</taxon>
        <taxon>Bacillati</taxon>
        <taxon>Bacillota</taxon>
        <taxon>Clostridia</taxon>
        <taxon>Eubacteriales</taxon>
        <taxon>Clostridiaceae</taxon>
        <taxon>Clostridiaceae incertae sedis</taxon>
        <taxon>Candidatus Ventrousia</taxon>
    </lineage>
</organism>
<feature type="active site" description="Proton acceptor" evidence="7">
    <location>
        <position position="201"/>
    </location>
</feature>
<evidence type="ECO:0000256" key="4">
    <source>
        <dbReference type="ARBA" id="ARBA00022723"/>
    </source>
</evidence>
<dbReference type="PANTHER" id="PTHR32481">
    <property type="entry name" value="AMINOPEPTIDASE"/>
    <property type="match status" value="1"/>
</dbReference>
<dbReference type="Pfam" id="PF05343">
    <property type="entry name" value="Peptidase_M42"/>
    <property type="match status" value="1"/>
</dbReference>
<comment type="cofactor">
    <cofactor evidence="8">
        <name>a divalent metal cation</name>
        <dbReference type="ChEBI" id="CHEBI:60240"/>
    </cofactor>
    <text evidence="8">Binds 2 divalent metal cations per subunit.</text>
</comment>
<keyword evidence="4 8" id="KW-0479">Metal-binding</keyword>
<keyword evidence="5" id="KW-0378">Hydrolase</keyword>
<dbReference type="InterPro" id="IPR023367">
    <property type="entry name" value="Peptidase_M42_dom2"/>
</dbReference>
<dbReference type="InterPro" id="IPR008007">
    <property type="entry name" value="Peptidase_M42"/>
</dbReference>
<sequence>MKELLRELCTLDGVAGYEDEVREVIMQKVAPYAAEMTVDPLGNLIVFKKGAKERKRPVVLCAHMDEVGFLVRDITPDGMIRLATVGGIDPRVLVGRRMKVGPKKIPGVISIKAIHLTTAEERKSAPGIDQLYVDIGAQTRAEVEKLTQIGDPVFFDSAFYEMGDRCVKSKAIDDRVGCAVLVTLIQSELPYDTYFVFSVGEEVGRGSVVAAQRLNAGTVCAVEGTSAADIPDVPKHNQSTAHRAGAVVSIMDKGTVYDRELYRQITAEADRQGVRWQYRKSANGGTDAGSMHKANAGARAFGLAAPTRYIHCACNVVHLPDVEEVVKMAHIFIKETGENNV</sequence>
<evidence type="ECO:0000256" key="5">
    <source>
        <dbReference type="ARBA" id="ARBA00022801"/>
    </source>
</evidence>
<keyword evidence="3" id="KW-0645">Protease</keyword>
<dbReference type="PIRSF" id="PIRSF001123">
    <property type="entry name" value="PepA_GA"/>
    <property type="match status" value="1"/>
</dbReference>
<dbReference type="AlphaFoldDB" id="A0A9D1LM09"/>
<evidence type="ECO:0000256" key="1">
    <source>
        <dbReference type="ARBA" id="ARBA00006272"/>
    </source>
</evidence>
<gene>
    <name evidence="9" type="ORF">IAB67_08600</name>
</gene>
<dbReference type="SUPFAM" id="SSF101821">
    <property type="entry name" value="Aminopeptidase/glucanase lid domain"/>
    <property type="match status" value="1"/>
</dbReference>
<dbReference type="PANTHER" id="PTHR32481:SF0">
    <property type="entry name" value="AMINOPEPTIDASE YPDE-RELATED"/>
    <property type="match status" value="1"/>
</dbReference>
<dbReference type="GO" id="GO:0046872">
    <property type="term" value="F:metal ion binding"/>
    <property type="evidence" value="ECO:0007669"/>
    <property type="project" value="UniProtKB-UniRule"/>
</dbReference>
<evidence type="ECO:0000256" key="2">
    <source>
        <dbReference type="ARBA" id="ARBA00022438"/>
    </source>
</evidence>
<dbReference type="Gene3D" id="3.40.630.10">
    <property type="entry name" value="Zn peptidases"/>
    <property type="match status" value="1"/>
</dbReference>
<dbReference type="SUPFAM" id="SSF53187">
    <property type="entry name" value="Zn-dependent exopeptidases"/>
    <property type="match status" value="1"/>
</dbReference>
<dbReference type="GO" id="GO:0006508">
    <property type="term" value="P:proteolysis"/>
    <property type="evidence" value="ECO:0007669"/>
    <property type="project" value="UniProtKB-KW"/>
</dbReference>
<protein>
    <submittedName>
        <fullName evidence="9">M42 family peptidase</fullName>
    </submittedName>
</protein>
<evidence type="ECO:0000256" key="8">
    <source>
        <dbReference type="PIRSR" id="PIRSR001123-2"/>
    </source>
</evidence>
<reference evidence="9" key="2">
    <citation type="journal article" date="2021" name="PeerJ">
        <title>Extensive microbial diversity within the chicken gut microbiome revealed by metagenomics and culture.</title>
        <authorList>
            <person name="Gilroy R."/>
            <person name="Ravi A."/>
            <person name="Getino M."/>
            <person name="Pursley I."/>
            <person name="Horton D.L."/>
            <person name="Alikhan N.F."/>
            <person name="Baker D."/>
            <person name="Gharbi K."/>
            <person name="Hall N."/>
            <person name="Watson M."/>
            <person name="Adriaenssens E.M."/>
            <person name="Foster-Nyarko E."/>
            <person name="Jarju S."/>
            <person name="Secka A."/>
            <person name="Antonio M."/>
            <person name="Oren A."/>
            <person name="Chaudhuri R.R."/>
            <person name="La Ragione R."/>
            <person name="Hildebrand F."/>
            <person name="Pallen M.J."/>
        </authorList>
    </citation>
    <scope>NUCLEOTIDE SEQUENCE</scope>
    <source>
        <strain evidence="9">CHK191-8634</strain>
    </source>
</reference>
<comment type="caution">
    <text evidence="9">The sequence shown here is derived from an EMBL/GenBank/DDBJ whole genome shotgun (WGS) entry which is preliminary data.</text>
</comment>
<dbReference type="GO" id="GO:0004177">
    <property type="term" value="F:aminopeptidase activity"/>
    <property type="evidence" value="ECO:0007669"/>
    <property type="project" value="UniProtKB-UniRule"/>
</dbReference>
<evidence type="ECO:0000313" key="9">
    <source>
        <dbReference type="EMBL" id="HIU44338.1"/>
    </source>
</evidence>
<evidence type="ECO:0000313" key="10">
    <source>
        <dbReference type="Proteomes" id="UP000824073"/>
    </source>
</evidence>
<proteinExistence type="inferred from homology"/>
<evidence type="ECO:0000256" key="6">
    <source>
        <dbReference type="PIRNR" id="PIRNR001123"/>
    </source>
</evidence>
<feature type="binding site" evidence="8">
    <location>
        <position position="202"/>
    </location>
    <ligand>
        <name>Zn(2+)</name>
        <dbReference type="ChEBI" id="CHEBI:29105"/>
        <label>2</label>
    </ligand>
</feature>
<comment type="similarity">
    <text evidence="1 6">Belongs to the peptidase M42 family.</text>
</comment>
<dbReference type="InterPro" id="IPR051464">
    <property type="entry name" value="Peptidase_M42_aminopept"/>
</dbReference>
<dbReference type="Proteomes" id="UP000824073">
    <property type="component" value="Unassembled WGS sequence"/>
</dbReference>
<reference evidence="9" key="1">
    <citation type="submission" date="2020-10" db="EMBL/GenBank/DDBJ databases">
        <authorList>
            <person name="Gilroy R."/>
        </authorList>
    </citation>
    <scope>NUCLEOTIDE SEQUENCE</scope>
    <source>
        <strain evidence="9">CHK191-8634</strain>
    </source>
</reference>
<feature type="binding site" evidence="8">
    <location>
        <position position="223"/>
    </location>
    <ligand>
        <name>Zn(2+)</name>
        <dbReference type="ChEBI" id="CHEBI:29105"/>
        <label>1</label>
    </ligand>
</feature>
<feature type="binding site" evidence="8">
    <location>
        <position position="311"/>
    </location>
    <ligand>
        <name>Zn(2+)</name>
        <dbReference type="ChEBI" id="CHEBI:29105"/>
        <label>2</label>
    </ligand>
</feature>
<feature type="binding site" evidence="8">
    <location>
        <position position="173"/>
    </location>
    <ligand>
        <name>Zn(2+)</name>
        <dbReference type="ChEBI" id="CHEBI:29105"/>
        <label>2</label>
    </ligand>
</feature>
<dbReference type="Gene3D" id="2.40.30.40">
    <property type="entry name" value="Peptidase M42, domain 2"/>
    <property type="match status" value="1"/>
</dbReference>